<reference evidence="4" key="2">
    <citation type="journal article" date="2019" name="Int. J. Syst. Evol. Microbiol.">
        <title>The Global Catalogue of Microorganisms (GCM) 10K type strain sequencing project: providing services to taxonomists for standard genome sequencing and annotation.</title>
        <authorList>
            <consortium name="The Broad Institute Genomics Platform"/>
            <consortium name="The Broad Institute Genome Sequencing Center for Infectious Disease"/>
            <person name="Wu L."/>
            <person name="Ma J."/>
        </authorList>
    </citation>
    <scope>NUCLEOTIDE SEQUENCE [LARGE SCALE GENOMIC DNA]</scope>
    <source>
        <strain evidence="4">CGMCC 1.15644</strain>
    </source>
</reference>
<dbReference type="Proteomes" id="UP000295684">
    <property type="component" value="Unassembled WGS sequence"/>
</dbReference>
<evidence type="ECO:0000313" key="1">
    <source>
        <dbReference type="EMBL" id="GGE64696.1"/>
    </source>
</evidence>
<organism evidence="2 3">
    <name type="scientific">Pedobacter psychrotolerans</name>
    <dbReference type="NCBI Taxonomy" id="1843235"/>
    <lineage>
        <taxon>Bacteria</taxon>
        <taxon>Pseudomonadati</taxon>
        <taxon>Bacteroidota</taxon>
        <taxon>Sphingobacteriia</taxon>
        <taxon>Sphingobacteriales</taxon>
        <taxon>Sphingobacteriaceae</taxon>
        <taxon>Pedobacter</taxon>
    </lineage>
</organism>
<reference evidence="2 3" key="3">
    <citation type="submission" date="2019-03" db="EMBL/GenBank/DDBJ databases">
        <title>Genomic Encyclopedia of Type Strains, Phase IV (KMG-IV): sequencing the most valuable type-strain genomes for metagenomic binning, comparative biology and taxonomic classification.</title>
        <authorList>
            <person name="Goeker M."/>
        </authorList>
    </citation>
    <scope>NUCLEOTIDE SEQUENCE [LARGE SCALE GENOMIC DNA]</scope>
    <source>
        <strain evidence="2 3">DSM 103236</strain>
    </source>
</reference>
<dbReference type="Proteomes" id="UP000622648">
    <property type="component" value="Unassembled WGS sequence"/>
</dbReference>
<proteinExistence type="predicted"/>
<dbReference type="EMBL" id="SLWO01000006">
    <property type="protein sequence ID" value="TCO22454.1"/>
    <property type="molecule type" value="Genomic_DNA"/>
</dbReference>
<accession>A0A4R2H7T8</accession>
<sequence length="67" mass="7709">MASLIFYSHVKVLSAKHFDAFCVSFLYFFNLQDDIYCILRSGLQGNKEEMLFVSLKDFSISVEMTIG</sequence>
<dbReference type="RefSeq" id="WP_132534312.1">
    <property type="nucleotide sequence ID" value="NZ_BMJO01000006.1"/>
</dbReference>
<reference evidence="1" key="4">
    <citation type="submission" date="2024-05" db="EMBL/GenBank/DDBJ databases">
        <authorList>
            <person name="Sun Q."/>
            <person name="Zhou Y."/>
        </authorList>
    </citation>
    <scope>NUCLEOTIDE SEQUENCE</scope>
    <source>
        <strain evidence="1">CGMCC 1.15644</strain>
    </source>
</reference>
<dbReference type="AlphaFoldDB" id="A0A4R2H7T8"/>
<keyword evidence="4" id="KW-1185">Reference proteome</keyword>
<comment type="caution">
    <text evidence="2">The sequence shown here is derived from an EMBL/GenBank/DDBJ whole genome shotgun (WGS) entry which is preliminary data.</text>
</comment>
<reference evidence="1" key="1">
    <citation type="journal article" date="2014" name="Int. J. Syst. Evol. Microbiol.">
        <title>Complete genome of a new Firmicutes species belonging to the dominant human colonic microbiota ('Ruminococcus bicirculans') reveals two chromosomes and a selective capacity to utilize plant glucans.</title>
        <authorList>
            <consortium name="NISC Comparative Sequencing Program"/>
            <person name="Wegmann U."/>
            <person name="Louis P."/>
            <person name="Goesmann A."/>
            <person name="Henrissat B."/>
            <person name="Duncan S.H."/>
            <person name="Flint H.J."/>
        </authorList>
    </citation>
    <scope>NUCLEOTIDE SEQUENCE</scope>
    <source>
        <strain evidence="1">CGMCC 1.15644</strain>
    </source>
</reference>
<dbReference type="EMBL" id="BMJO01000006">
    <property type="protein sequence ID" value="GGE64696.1"/>
    <property type="molecule type" value="Genomic_DNA"/>
</dbReference>
<evidence type="ECO:0000313" key="3">
    <source>
        <dbReference type="Proteomes" id="UP000295684"/>
    </source>
</evidence>
<name>A0A4R2H7T8_9SPHI</name>
<gene>
    <name evidence="2" type="ORF">EV200_10694</name>
    <name evidence="1" type="ORF">GCM10011413_33920</name>
</gene>
<protein>
    <submittedName>
        <fullName evidence="2">Uncharacterized protein</fullName>
    </submittedName>
</protein>
<evidence type="ECO:0000313" key="4">
    <source>
        <dbReference type="Proteomes" id="UP000622648"/>
    </source>
</evidence>
<evidence type="ECO:0000313" key="2">
    <source>
        <dbReference type="EMBL" id="TCO22454.1"/>
    </source>
</evidence>